<keyword evidence="2" id="KW-1185">Reference proteome</keyword>
<accession>A0A165X7Q4</accession>
<comment type="caution">
    <text evidence="1">The sequence shown here is derived from an EMBL/GenBank/DDBJ whole genome shotgun (WGS) entry which is preliminary data.</text>
</comment>
<dbReference type="EMBL" id="LMCB01000032">
    <property type="protein sequence ID" value="KZL17432.1"/>
    <property type="molecule type" value="Genomic_DNA"/>
</dbReference>
<evidence type="ECO:0000313" key="2">
    <source>
        <dbReference type="Proteomes" id="UP000076577"/>
    </source>
</evidence>
<dbReference type="Proteomes" id="UP000076577">
    <property type="component" value="Unassembled WGS sequence"/>
</dbReference>
<proteinExistence type="predicted"/>
<organism evidence="1 2">
    <name type="scientific">Pseudovibrio axinellae</name>
    <dbReference type="NCBI Taxonomy" id="989403"/>
    <lineage>
        <taxon>Bacteria</taxon>
        <taxon>Pseudomonadati</taxon>
        <taxon>Pseudomonadota</taxon>
        <taxon>Alphaproteobacteria</taxon>
        <taxon>Hyphomicrobiales</taxon>
        <taxon>Stappiaceae</taxon>
        <taxon>Pseudovibrio</taxon>
    </lineage>
</organism>
<sequence length="55" mass="5628">MPPVFAVCGGAVQVLIFAQRMNAGWSTSTPHGRATTQVGASGKVDGAFVCLYAIS</sequence>
<dbReference type="STRING" id="989403.SAMN05421798_1258"/>
<name>A0A165X7Q4_9HYPH</name>
<dbReference type="RefSeq" id="WP_161941226.1">
    <property type="nucleotide sequence ID" value="NZ_FOFM01000025.1"/>
</dbReference>
<evidence type="ECO:0000313" key="1">
    <source>
        <dbReference type="EMBL" id="KZL17432.1"/>
    </source>
</evidence>
<protein>
    <submittedName>
        <fullName evidence="1">Uncharacterized protein</fullName>
    </submittedName>
</protein>
<gene>
    <name evidence="1" type="ORF">PsAD2_03133</name>
</gene>
<dbReference type="AlphaFoldDB" id="A0A165X7Q4"/>
<dbReference type="PATRIC" id="fig|989403.3.peg.3355"/>
<reference evidence="1 2" key="1">
    <citation type="journal article" date="2016" name="Front. Microbiol.">
        <title>Comparative Genomic Analysis Reveals a Diverse Repertoire of Genes Involved in Prokaryote-Eukaryote Interactions within the Pseudovibrio Genus.</title>
        <authorList>
            <person name="Romano S."/>
            <person name="Fernandez-Guerra A."/>
            <person name="Reen F.J."/>
            <person name="Glockner F.O."/>
            <person name="Crowley S.P."/>
            <person name="O'Sullivan O."/>
            <person name="Cotter P.D."/>
            <person name="Adams C."/>
            <person name="Dobson A.D."/>
            <person name="O'Gara F."/>
        </authorList>
    </citation>
    <scope>NUCLEOTIDE SEQUENCE [LARGE SCALE GENOMIC DNA]</scope>
    <source>
        <strain evidence="1 2">Ad2</strain>
    </source>
</reference>